<dbReference type="GO" id="GO:0043023">
    <property type="term" value="F:ribosomal large subunit binding"/>
    <property type="evidence" value="ECO:0007669"/>
    <property type="project" value="TreeGrafter"/>
</dbReference>
<dbReference type="PANTHER" id="PTHR15239">
    <property type="entry name" value="NUCLEAR EXPORT MEDIATOR FACTOR NEMF"/>
    <property type="match status" value="1"/>
</dbReference>
<dbReference type="AlphaFoldDB" id="S7XFP1"/>
<name>S7XFP1_SPRLO</name>
<comment type="caution">
    <text evidence="1">The sequence shown here is derived from an EMBL/GenBank/DDBJ whole genome shotgun (WGS) entry which is preliminary data.</text>
</comment>
<dbReference type="GO" id="GO:1990112">
    <property type="term" value="C:RQC complex"/>
    <property type="evidence" value="ECO:0007669"/>
    <property type="project" value="TreeGrafter"/>
</dbReference>
<gene>
    <name evidence="1" type="ORF">SLOPH_368</name>
</gene>
<accession>S7XFP1</accession>
<dbReference type="Gene3D" id="2.30.310.10">
    <property type="entry name" value="ibrinogen binding protein from staphylococcus aureus domain"/>
    <property type="match status" value="1"/>
</dbReference>
<dbReference type="InterPro" id="IPR051608">
    <property type="entry name" value="RQC_Subunit_NEMF"/>
</dbReference>
<dbReference type="GO" id="GO:0072344">
    <property type="term" value="P:rescue of stalled ribosome"/>
    <property type="evidence" value="ECO:0007669"/>
    <property type="project" value="TreeGrafter"/>
</dbReference>
<dbReference type="Proteomes" id="UP000014978">
    <property type="component" value="Unassembled WGS sequence"/>
</dbReference>
<organism evidence="1 2">
    <name type="scientific">Spraguea lophii (strain 42_110)</name>
    <name type="common">Microsporidian parasite</name>
    <dbReference type="NCBI Taxonomy" id="1358809"/>
    <lineage>
        <taxon>Eukaryota</taxon>
        <taxon>Fungi</taxon>
        <taxon>Fungi incertae sedis</taxon>
        <taxon>Microsporidia</taxon>
        <taxon>Spragueidae</taxon>
        <taxon>Spraguea</taxon>
    </lineage>
</organism>
<evidence type="ECO:0000313" key="2">
    <source>
        <dbReference type="Proteomes" id="UP000014978"/>
    </source>
</evidence>
<reference evidence="2" key="1">
    <citation type="journal article" date="2013" name="PLoS Genet.">
        <title>The genome of Spraguea lophii and the basis of host-microsporidian interactions.</title>
        <authorList>
            <person name="Campbell S.E."/>
            <person name="Williams T.A."/>
            <person name="Yousuf A."/>
            <person name="Soanes D.M."/>
            <person name="Paszkiewicz K.H."/>
            <person name="Williams B.A.P."/>
        </authorList>
    </citation>
    <scope>NUCLEOTIDE SEQUENCE [LARGE SCALE GENOMIC DNA]</scope>
    <source>
        <strain evidence="2">42_110</strain>
    </source>
</reference>
<dbReference type="VEuPathDB" id="MicrosporidiaDB:SLOPH_368"/>
<dbReference type="STRING" id="1358809.S7XFP1"/>
<dbReference type="InParanoid" id="S7XFP1"/>
<feature type="non-terminal residue" evidence="1">
    <location>
        <position position="266"/>
    </location>
</feature>
<keyword evidence="2" id="KW-1185">Reference proteome</keyword>
<proteinExistence type="predicted"/>
<dbReference type="OrthoDB" id="2187858at2759"/>
<dbReference type="GO" id="GO:1990116">
    <property type="term" value="P:ribosome-associated ubiquitin-dependent protein catabolic process"/>
    <property type="evidence" value="ECO:0007669"/>
    <property type="project" value="TreeGrafter"/>
</dbReference>
<sequence length="266" mass="31731">MKQKMTFLDIRAIINELQKKSYYINNIYSEDNKIFYFKLTAYKDNSIKNEKNNSIDEKTINKNLEKICIKDSNTSLNKDSVNRQSLLLIEPGVRMHLTKEHKCTRITSFTQQLRKYFKRSKIEIRQLGLDRVIEIKTLNYNNTGDENEDKNNVNNIIIEMYHKGNVLILENNKIVSMLRQEKDDKEDNNVINVLDNIYIRNEVSLNYSYLNFLKKYSLENITVKEFIKLLKEKGKEYFSLDNYVYNVLSKELMKYLNNMNNDIIIE</sequence>
<evidence type="ECO:0000313" key="1">
    <source>
        <dbReference type="EMBL" id="EPR77864.1"/>
    </source>
</evidence>
<protein>
    <submittedName>
        <fullName evidence="1">Fibronectin-binding protein A</fullName>
    </submittedName>
</protein>
<dbReference type="GO" id="GO:0000049">
    <property type="term" value="F:tRNA binding"/>
    <property type="evidence" value="ECO:0007669"/>
    <property type="project" value="TreeGrafter"/>
</dbReference>
<dbReference type="HOGENOM" id="CLU_1047917_0_0_1"/>
<dbReference type="EMBL" id="ATCN01001194">
    <property type="protein sequence ID" value="EPR77864.1"/>
    <property type="molecule type" value="Genomic_DNA"/>
</dbReference>
<dbReference type="PANTHER" id="PTHR15239:SF6">
    <property type="entry name" value="RIBOSOME QUALITY CONTROL COMPLEX SUBUNIT NEMF"/>
    <property type="match status" value="1"/>
</dbReference>